<dbReference type="EMBL" id="CP094669">
    <property type="protein sequence ID" value="UOG73625.1"/>
    <property type="molecule type" value="Genomic_DNA"/>
</dbReference>
<dbReference type="Gene3D" id="2.40.50.1020">
    <property type="entry name" value="LytTr DNA-binding domain"/>
    <property type="match status" value="1"/>
</dbReference>
<reference evidence="4 5" key="1">
    <citation type="submission" date="2022-03" db="EMBL/GenBank/DDBJ databases">
        <title>Hymenobactersp. isolated from the air.</title>
        <authorList>
            <person name="Won M."/>
            <person name="Kwon S.-W."/>
        </authorList>
    </citation>
    <scope>NUCLEOTIDE SEQUENCE [LARGE SCALE GENOMIC DNA]</scope>
    <source>
        <strain evidence="4 5">KACC 21982</strain>
    </source>
</reference>
<dbReference type="InterPro" id="IPR001789">
    <property type="entry name" value="Sig_transdc_resp-reg_receiver"/>
</dbReference>
<feature type="modified residue" description="4-aspartylphosphate" evidence="1">
    <location>
        <position position="60"/>
    </location>
</feature>
<dbReference type="GO" id="GO:0003677">
    <property type="term" value="F:DNA binding"/>
    <property type="evidence" value="ECO:0007669"/>
    <property type="project" value="UniProtKB-KW"/>
</dbReference>
<keyword evidence="5" id="KW-1185">Reference proteome</keyword>
<feature type="domain" description="HTH LytTR-type" evidence="3">
    <location>
        <begin position="152"/>
        <end position="261"/>
    </location>
</feature>
<dbReference type="InterPro" id="IPR007492">
    <property type="entry name" value="LytTR_DNA-bd_dom"/>
</dbReference>
<evidence type="ECO:0000313" key="5">
    <source>
        <dbReference type="Proteomes" id="UP000831113"/>
    </source>
</evidence>
<dbReference type="RefSeq" id="WP_243796283.1">
    <property type="nucleotide sequence ID" value="NZ_CP094669.1"/>
</dbReference>
<dbReference type="SUPFAM" id="SSF52172">
    <property type="entry name" value="CheY-like"/>
    <property type="match status" value="1"/>
</dbReference>
<dbReference type="Pfam" id="PF04397">
    <property type="entry name" value="LytTR"/>
    <property type="match status" value="1"/>
</dbReference>
<evidence type="ECO:0000313" key="4">
    <source>
        <dbReference type="EMBL" id="UOG73625.1"/>
    </source>
</evidence>
<dbReference type="PROSITE" id="PS50110">
    <property type="entry name" value="RESPONSE_REGULATORY"/>
    <property type="match status" value="1"/>
</dbReference>
<protein>
    <submittedName>
        <fullName evidence="4">LytTR family DNA-binding domain-containing protein</fullName>
    </submittedName>
</protein>
<dbReference type="SMART" id="SM00448">
    <property type="entry name" value="REC"/>
    <property type="match status" value="1"/>
</dbReference>
<evidence type="ECO:0000259" key="3">
    <source>
        <dbReference type="PROSITE" id="PS50930"/>
    </source>
</evidence>
<keyword evidence="4" id="KW-0238">DNA-binding</keyword>
<organism evidence="4 5">
    <name type="scientific">Hymenobacter tibetensis</name>
    <dbReference type="NCBI Taxonomy" id="497967"/>
    <lineage>
        <taxon>Bacteria</taxon>
        <taxon>Pseudomonadati</taxon>
        <taxon>Bacteroidota</taxon>
        <taxon>Cytophagia</taxon>
        <taxon>Cytophagales</taxon>
        <taxon>Hymenobacteraceae</taxon>
        <taxon>Hymenobacter</taxon>
    </lineage>
</organism>
<proteinExistence type="predicted"/>
<dbReference type="InterPro" id="IPR046947">
    <property type="entry name" value="LytR-like"/>
</dbReference>
<dbReference type="Gene3D" id="3.40.50.2300">
    <property type="match status" value="1"/>
</dbReference>
<name>A0ABY4CTM5_9BACT</name>
<dbReference type="PANTHER" id="PTHR37299:SF1">
    <property type="entry name" value="STAGE 0 SPORULATION PROTEIN A HOMOLOG"/>
    <property type="match status" value="1"/>
</dbReference>
<keyword evidence="1" id="KW-0597">Phosphoprotein</keyword>
<dbReference type="SMART" id="SM00850">
    <property type="entry name" value="LytTR"/>
    <property type="match status" value="1"/>
</dbReference>
<dbReference type="Proteomes" id="UP000831113">
    <property type="component" value="Chromosome"/>
</dbReference>
<dbReference type="PANTHER" id="PTHR37299">
    <property type="entry name" value="TRANSCRIPTIONAL REGULATOR-RELATED"/>
    <property type="match status" value="1"/>
</dbReference>
<accession>A0ABY4CTM5</accession>
<dbReference type="InterPro" id="IPR011006">
    <property type="entry name" value="CheY-like_superfamily"/>
</dbReference>
<feature type="domain" description="Response regulatory" evidence="2">
    <location>
        <begin position="6"/>
        <end position="120"/>
    </location>
</feature>
<sequence>MPQPLRALIIEDEPLAANRLAGLLSKQQPALEVVGKAESVAEAEALLQKLQPAPDVLFLDIHLADGLSFELFERMEIRSPVIFTTAYDKYALRAFKVNSVDYLLKPIDPEELTAALSKLHQLRAAATPTFDAALLARVLQQAQPAKEYKARFVVRVGEHLKAIPVEQIAYFASLEKVTLLHTREGRRFVVDYTLEQLEQLLDPTEFFRLNRAYLAHAESIHDIIHYTNSRLQTILKPTVPENETVLVSREKVAAFKAWLDR</sequence>
<evidence type="ECO:0000256" key="1">
    <source>
        <dbReference type="PROSITE-ProRule" id="PRU00169"/>
    </source>
</evidence>
<dbReference type="PROSITE" id="PS50930">
    <property type="entry name" value="HTH_LYTTR"/>
    <property type="match status" value="1"/>
</dbReference>
<gene>
    <name evidence="4" type="ORF">MTX78_16010</name>
</gene>
<evidence type="ECO:0000259" key="2">
    <source>
        <dbReference type="PROSITE" id="PS50110"/>
    </source>
</evidence>
<dbReference type="Pfam" id="PF00072">
    <property type="entry name" value="Response_reg"/>
    <property type="match status" value="1"/>
</dbReference>